<dbReference type="PANTHER" id="PTHR42879:SF2">
    <property type="entry name" value="3-OXOACYL-[ACYL-CARRIER-PROTEIN] REDUCTASE FABG"/>
    <property type="match status" value="1"/>
</dbReference>
<dbReference type="Pfam" id="PF13561">
    <property type="entry name" value="adh_short_C2"/>
    <property type="match status" value="1"/>
</dbReference>
<dbReference type="SUPFAM" id="SSF51735">
    <property type="entry name" value="NAD(P)-binding Rossmann-fold domains"/>
    <property type="match status" value="1"/>
</dbReference>
<gene>
    <name evidence="2" type="ORF">METZ01_LOCUS49233</name>
</gene>
<dbReference type="FunFam" id="3.40.50.720:FF:000084">
    <property type="entry name" value="Short-chain dehydrogenase reductase"/>
    <property type="match status" value="1"/>
</dbReference>
<organism evidence="2">
    <name type="scientific">marine metagenome</name>
    <dbReference type="NCBI Taxonomy" id="408172"/>
    <lineage>
        <taxon>unclassified sequences</taxon>
        <taxon>metagenomes</taxon>
        <taxon>ecological metagenomes</taxon>
    </lineage>
</organism>
<dbReference type="Gene3D" id="3.40.50.720">
    <property type="entry name" value="NAD(P)-binding Rossmann-like Domain"/>
    <property type="match status" value="1"/>
</dbReference>
<dbReference type="InterPro" id="IPR002347">
    <property type="entry name" value="SDR_fam"/>
</dbReference>
<dbReference type="InterPro" id="IPR020904">
    <property type="entry name" value="Sc_DH/Rdtase_CS"/>
</dbReference>
<dbReference type="AlphaFoldDB" id="A0A381RZ46"/>
<dbReference type="PRINTS" id="PR00080">
    <property type="entry name" value="SDRFAMILY"/>
</dbReference>
<dbReference type="PROSITE" id="PS00061">
    <property type="entry name" value="ADH_SHORT"/>
    <property type="match status" value="1"/>
</dbReference>
<accession>A0A381RZ46</accession>
<dbReference type="PRINTS" id="PR00081">
    <property type="entry name" value="GDHRDH"/>
</dbReference>
<dbReference type="PANTHER" id="PTHR42879">
    <property type="entry name" value="3-OXOACYL-(ACYL-CARRIER-PROTEIN) REDUCTASE"/>
    <property type="match status" value="1"/>
</dbReference>
<name>A0A381RZ46_9ZZZZ</name>
<comment type="similarity">
    <text evidence="1">Belongs to the short-chain dehydrogenases/reductases (SDR) family.</text>
</comment>
<dbReference type="InterPro" id="IPR036291">
    <property type="entry name" value="NAD(P)-bd_dom_sf"/>
</dbReference>
<sequence length="265" mass="27479">MDDGASGRRLSRLSRSVAGHRVLVTGAGSGIGRATAHLFADEGAAVAVTDRDGDRVDEVVAEIEGVGGRATGWELDVTDREAIDRVVAEAADRFGGLDVLVNNAGLAAGALIDDPSYEETWHLSLDVMLTALTSCIRAALPHLRESSAGRIVNLASTEGVGGSAGLSAYTSAKHGVVGLTRALAVELGGSGVTVNAVGPGPIRTGMTAAIPEEDKQKFARRRVPERRYAEPEEVAHGILHLALPASSYITGHLLMVDGGMTIKNN</sequence>
<reference evidence="2" key="1">
    <citation type="submission" date="2018-05" db="EMBL/GenBank/DDBJ databases">
        <authorList>
            <person name="Lanie J.A."/>
            <person name="Ng W.-L."/>
            <person name="Kazmierczak K.M."/>
            <person name="Andrzejewski T.M."/>
            <person name="Davidsen T.M."/>
            <person name="Wayne K.J."/>
            <person name="Tettelin H."/>
            <person name="Glass J.I."/>
            <person name="Rusch D."/>
            <person name="Podicherti R."/>
            <person name="Tsui H.-C.T."/>
            <person name="Winkler M.E."/>
        </authorList>
    </citation>
    <scope>NUCLEOTIDE SEQUENCE</scope>
</reference>
<dbReference type="EMBL" id="UINC01002410">
    <property type="protein sequence ID" value="SUZ96379.1"/>
    <property type="molecule type" value="Genomic_DNA"/>
</dbReference>
<evidence type="ECO:0000256" key="1">
    <source>
        <dbReference type="ARBA" id="ARBA00006484"/>
    </source>
</evidence>
<dbReference type="GO" id="GO:0032787">
    <property type="term" value="P:monocarboxylic acid metabolic process"/>
    <property type="evidence" value="ECO:0007669"/>
    <property type="project" value="UniProtKB-ARBA"/>
</dbReference>
<proteinExistence type="inferred from homology"/>
<dbReference type="CDD" id="cd05233">
    <property type="entry name" value="SDR_c"/>
    <property type="match status" value="1"/>
</dbReference>
<evidence type="ECO:0000313" key="2">
    <source>
        <dbReference type="EMBL" id="SUZ96379.1"/>
    </source>
</evidence>
<protein>
    <submittedName>
        <fullName evidence="2">Uncharacterized protein</fullName>
    </submittedName>
</protein>
<dbReference type="InterPro" id="IPR050259">
    <property type="entry name" value="SDR"/>
</dbReference>